<evidence type="ECO:0000259" key="2">
    <source>
        <dbReference type="Pfam" id="PF08327"/>
    </source>
</evidence>
<sequence length="193" mass="21976">MPENVDGTIRHTLDMNEVEFQRRFDAPLEQLWRFVSEPQLLAKWLGGPVDKLEPSVGGEVVIQIAPKMGATVYGKVLEYVPQQVLALTWEVPAWGHTPDLMGTTMRWAVEADGDGSKLTLTHALPHSVFREHLLSAAWHLHMDQLRQLLAGHDEHYTIQQDEIYALVLAYLEKDQAEKRAYYEHLLGIQKSEA</sequence>
<protein>
    <recommendedName>
        <fullName evidence="2">Activator of Hsp90 ATPase homologue 1/2-like C-terminal domain-containing protein</fullName>
    </recommendedName>
</protein>
<feature type="domain" description="Activator of Hsp90 ATPase homologue 1/2-like C-terminal" evidence="2">
    <location>
        <begin position="25"/>
        <end position="149"/>
    </location>
</feature>
<accession>A0A917XZ01</accession>
<dbReference type="SUPFAM" id="SSF55961">
    <property type="entry name" value="Bet v1-like"/>
    <property type="match status" value="1"/>
</dbReference>
<dbReference type="Proteomes" id="UP000600365">
    <property type="component" value="Unassembled WGS sequence"/>
</dbReference>
<dbReference type="Pfam" id="PF08327">
    <property type="entry name" value="AHSA1"/>
    <property type="match status" value="1"/>
</dbReference>
<dbReference type="AlphaFoldDB" id="A0A917XZ01"/>
<dbReference type="Gene3D" id="3.30.530.20">
    <property type="match status" value="1"/>
</dbReference>
<evidence type="ECO:0000256" key="1">
    <source>
        <dbReference type="ARBA" id="ARBA00006817"/>
    </source>
</evidence>
<gene>
    <name evidence="3" type="ORF">GCM10011579_022530</name>
</gene>
<comment type="similarity">
    <text evidence="1">Belongs to the AHA1 family.</text>
</comment>
<organism evidence="3 4">
    <name type="scientific">Streptomyces albiflavescens</name>
    <dbReference type="NCBI Taxonomy" id="1623582"/>
    <lineage>
        <taxon>Bacteria</taxon>
        <taxon>Bacillati</taxon>
        <taxon>Actinomycetota</taxon>
        <taxon>Actinomycetes</taxon>
        <taxon>Kitasatosporales</taxon>
        <taxon>Streptomycetaceae</taxon>
        <taxon>Streptomyces</taxon>
    </lineage>
</organism>
<evidence type="ECO:0000313" key="3">
    <source>
        <dbReference type="EMBL" id="GGN58778.1"/>
    </source>
</evidence>
<dbReference type="EMBL" id="BMMM01000003">
    <property type="protein sequence ID" value="GGN58778.1"/>
    <property type="molecule type" value="Genomic_DNA"/>
</dbReference>
<dbReference type="InterPro" id="IPR023393">
    <property type="entry name" value="START-like_dom_sf"/>
</dbReference>
<evidence type="ECO:0000313" key="4">
    <source>
        <dbReference type="Proteomes" id="UP000600365"/>
    </source>
</evidence>
<reference evidence="3 4" key="1">
    <citation type="journal article" date="2014" name="Int. J. Syst. Evol. Microbiol.">
        <title>Complete genome sequence of Corynebacterium casei LMG S-19264T (=DSM 44701T), isolated from a smear-ripened cheese.</title>
        <authorList>
            <consortium name="US DOE Joint Genome Institute (JGI-PGF)"/>
            <person name="Walter F."/>
            <person name="Albersmeier A."/>
            <person name="Kalinowski J."/>
            <person name="Ruckert C."/>
        </authorList>
    </citation>
    <scope>NUCLEOTIDE SEQUENCE [LARGE SCALE GENOMIC DNA]</scope>
    <source>
        <strain evidence="3 4">CGMCC 4.7111</strain>
    </source>
</reference>
<dbReference type="InterPro" id="IPR013538">
    <property type="entry name" value="ASHA1/2-like_C"/>
</dbReference>
<name>A0A917XZ01_9ACTN</name>
<comment type="caution">
    <text evidence="3">The sequence shown here is derived from an EMBL/GenBank/DDBJ whole genome shotgun (WGS) entry which is preliminary data.</text>
</comment>
<dbReference type="RefSeq" id="WP_189185772.1">
    <property type="nucleotide sequence ID" value="NZ_BMMM01000003.1"/>
</dbReference>
<keyword evidence="4" id="KW-1185">Reference proteome</keyword>
<proteinExistence type="inferred from homology"/>